<evidence type="ECO:0000313" key="10">
    <source>
        <dbReference type="Proteomes" id="UP000093000"/>
    </source>
</evidence>
<protein>
    <submittedName>
        <fullName evidence="9">Lipid phosphate phosphatase 1</fullName>
    </submittedName>
</protein>
<evidence type="ECO:0000256" key="6">
    <source>
        <dbReference type="SAM" id="MobiDB-lite"/>
    </source>
</evidence>
<gene>
    <name evidence="9" type="primary">LPP1</name>
    <name evidence="9" type="ORF">A0J61_01061</name>
</gene>
<name>A0A1C7NPE6_9FUNG</name>
<dbReference type="GO" id="GO:0008195">
    <property type="term" value="F:phosphatidate phosphatase activity"/>
    <property type="evidence" value="ECO:0007669"/>
    <property type="project" value="TreeGrafter"/>
</dbReference>
<dbReference type="InterPro" id="IPR000326">
    <property type="entry name" value="PAP2/HPO"/>
</dbReference>
<dbReference type="GO" id="GO:0006644">
    <property type="term" value="P:phospholipid metabolic process"/>
    <property type="evidence" value="ECO:0007669"/>
    <property type="project" value="InterPro"/>
</dbReference>
<dbReference type="GO" id="GO:0046839">
    <property type="term" value="P:phospholipid dephosphorylation"/>
    <property type="evidence" value="ECO:0007669"/>
    <property type="project" value="TreeGrafter"/>
</dbReference>
<feature type="transmembrane region" description="Helical" evidence="7">
    <location>
        <begin position="21"/>
        <end position="42"/>
    </location>
</feature>
<sequence>MLNIHLSKSLRTRLIISYGRDWVLVIAMIIIFFGIDMVDPFHREFSINDTSLMHDYRVNESVPVWLLAVIAIIVPIVAIACVSIGIRRSWMDFNSALLGLALALSMTIMVTDVLKTTVGRPRPDMLSRCQPPPDIQDPPLGLLNYTICTADHHSYKFRDGFKSFPSGHSSFSFAGLGYLSFYLAGKMHLFDQMGHTYKSFVFFFPFLGALLIAISRLRDYRHHWTDVFIGGIIGTVFAYFSYRQYYPSLAHEESHKPFAPRISSPEDLFPQENYDEESAVVRPEDPIYGECTYPKDSIHSTFSNDLSNLTIDTERPSTVHPLPSTHSRRDSPPNKYNVSHLEQSRGSTTSTDSTSVQPLPPSRHH</sequence>
<evidence type="ECO:0000313" key="9">
    <source>
        <dbReference type="EMBL" id="OBZ90878.1"/>
    </source>
</evidence>
<feature type="transmembrane region" description="Helical" evidence="7">
    <location>
        <begin position="62"/>
        <end position="84"/>
    </location>
</feature>
<feature type="transmembrane region" description="Helical" evidence="7">
    <location>
        <begin position="197"/>
        <end position="217"/>
    </location>
</feature>
<keyword evidence="10" id="KW-1185">Reference proteome</keyword>
<dbReference type="PANTHER" id="PTHR10165">
    <property type="entry name" value="LIPID PHOSPHATE PHOSPHATASE"/>
    <property type="match status" value="1"/>
</dbReference>
<evidence type="ECO:0000256" key="7">
    <source>
        <dbReference type="SAM" id="Phobius"/>
    </source>
</evidence>
<comment type="subcellular location">
    <subcellularLocation>
        <location evidence="1">Membrane</location>
        <topology evidence="1">Multi-pass membrane protein</topology>
    </subcellularLocation>
</comment>
<dbReference type="Pfam" id="PF01569">
    <property type="entry name" value="PAP2"/>
    <property type="match status" value="1"/>
</dbReference>
<evidence type="ECO:0000256" key="4">
    <source>
        <dbReference type="ARBA" id="ARBA00022989"/>
    </source>
</evidence>
<dbReference type="EMBL" id="LUGH01000030">
    <property type="protein sequence ID" value="OBZ90878.1"/>
    <property type="molecule type" value="Genomic_DNA"/>
</dbReference>
<dbReference type="SMART" id="SM00014">
    <property type="entry name" value="acidPPc"/>
    <property type="match status" value="1"/>
</dbReference>
<organism evidence="9 10">
    <name type="scientific">Choanephora cucurbitarum</name>
    <dbReference type="NCBI Taxonomy" id="101091"/>
    <lineage>
        <taxon>Eukaryota</taxon>
        <taxon>Fungi</taxon>
        <taxon>Fungi incertae sedis</taxon>
        <taxon>Mucoromycota</taxon>
        <taxon>Mucoromycotina</taxon>
        <taxon>Mucoromycetes</taxon>
        <taxon>Mucorales</taxon>
        <taxon>Mucorineae</taxon>
        <taxon>Choanephoraceae</taxon>
        <taxon>Choanephoroideae</taxon>
        <taxon>Choanephora</taxon>
    </lineage>
</organism>
<feature type="transmembrane region" description="Helical" evidence="7">
    <location>
        <begin position="167"/>
        <end position="185"/>
    </location>
</feature>
<feature type="transmembrane region" description="Helical" evidence="7">
    <location>
        <begin position="223"/>
        <end position="242"/>
    </location>
</feature>
<accession>A0A1C7NPE6</accession>
<keyword evidence="5 7" id="KW-0472">Membrane</keyword>
<dbReference type="FunCoup" id="A0A1C7NPE6">
    <property type="interactions" value="82"/>
</dbReference>
<dbReference type="CDD" id="cd03390">
    <property type="entry name" value="PAP2_containing_1_like"/>
    <property type="match status" value="1"/>
</dbReference>
<feature type="compositionally biased region" description="Polar residues" evidence="6">
    <location>
        <begin position="334"/>
        <end position="346"/>
    </location>
</feature>
<dbReference type="STRING" id="101091.A0A1C7NPE6"/>
<dbReference type="OrthoDB" id="8907274at2759"/>
<evidence type="ECO:0000256" key="1">
    <source>
        <dbReference type="ARBA" id="ARBA00004141"/>
    </source>
</evidence>
<dbReference type="SUPFAM" id="SSF48317">
    <property type="entry name" value="Acid phosphatase/Vanadium-dependent haloperoxidase"/>
    <property type="match status" value="1"/>
</dbReference>
<dbReference type="GO" id="GO:0016020">
    <property type="term" value="C:membrane"/>
    <property type="evidence" value="ECO:0007669"/>
    <property type="project" value="UniProtKB-SubCell"/>
</dbReference>
<proteinExistence type="inferred from homology"/>
<keyword evidence="3 7" id="KW-0812">Transmembrane</keyword>
<reference evidence="9 10" key="1">
    <citation type="submission" date="2016-03" db="EMBL/GenBank/DDBJ databases">
        <title>Choanephora cucurbitarum.</title>
        <authorList>
            <person name="Min B."/>
            <person name="Park H."/>
            <person name="Park J.-H."/>
            <person name="Shin H.-D."/>
            <person name="Choi I.-G."/>
        </authorList>
    </citation>
    <scope>NUCLEOTIDE SEQUENCE [LARGE SCALE GENOMIC DNA]</scope>
    <source>
        <strain evidence="9 10">KUS-F28377</strain>
    </source>
</reference>
<evidence type="ECO:0000256" key="2">
    <source>
        <dbReference type="ARBA" id="ARBA00008816"/>
    </source>
</evidence>
<keyword evidence="4 7" id="KW-1133">Transmembrane helix</keyword>
<dbReference type="Gene3D" id="1.20.144.10">
    <property type="entry name" value="Phosphatidic acid phosphatase type 2/haloperoxidase"/>
    <property type="match status" value="1"/>
</dbReference>
<dbReference type="PANTHER" id="PTHR10165:SF35">
    <property type="entry name" value="RE23632P"/>
    <property type="match status" value="1"/>
</dbReference>
<evidence type="ECO:0000259" key="8">
    <source>
        <dbReference type="SMART" id="SM00014"/>
    </source>
</evidence>
<dbReference type="AlphaFoldDB" id="A0A1C7NPE6"/>
<comment type="similarity">
    <text evidence="2">Belongs to the PA-phosphatase related phosphoesterase family.</text>
</comment>
<feature type="transmembrane region" description="Helical" evidence="7">
    <location>
        <begin position="96"/>
        <end position="114"/>
    </location>
</feature>
<feature type="region of interest" description="Disordered" evidence="6">
    <location>
        <begin position="313"/>
        <end position="365"/>
    </location>
</feature>
<dbReference type="InterPro" id="IPR036938">
    <property type="entry name" value="PAP2/HPO_sf"/>
</dbReference>
<dbReference type="Proteomes" id="UP000093000">
    <property type="component" value="Unassembled WGS sequence"/>
</dbReference>
<evidence type="ECO:0000256" key="3">
    <source>
        <dbReference type="ARBA" id="ARBA00022692"/>
    </source>
</evidence>
<dbReference type="InterPro" id="IPR043216">
    <property type="entry name" value="PAP-like"/>
</dbReference>
<dbReference type="InParanoid" id="A0A1C7NPE6"/>
<evidence type="ECO:0000256" key="5">
    <source>
        <dbReference type="ARBA" id="ARBA00023136"/>
    </source>
</evidence>
<comment type="caution">
    <text evidence="9">The sequence shown here is derived from an EMBL/GenBank/DDBJ whole genome shotgun (WGS) entry which is preliminary data.</text>
</comment>
<feature type="domain" description="Phosphatidic acid phosphatase type 2/haloperoxidase" evidence="8">
    <location>
        <begin position="98"/>
        <end position="242"/>
    </location>
</feature>